<dbReference type="Gene3D" id="1.20.1280.50">
    <property type="match status" value="1"/>
</dbReference>
<evidence type="ECO:0000256" key="2">
    <source>
        <dbReference type="SAM" id="MobiDB-lite"/>
    </source>
</evidence>
<organism evidence="4 5">
    <name type="scientific">Ciona savignyi</name>
    <name type="common">Pacific transparent sea squirt</name>
    <dbReference type="NCBI Taxonomy" id="51511"/>
    <lineage>
        <taxon>Eukaryota</taxon>
        <taxon>Metazoa</taxon>
        <taxon>Chordata</taxon>
        <taxon>Tunicata</taxon>
        <taxon>Ascidiacea</taxon>
        <taxon>Phlebobranchia</taxon>
        <taxon>Cionidae</taxon>
        <taxon>Ciona</taxon>
    </lineage>
</organism>
<dbReference type="InterPro" id="IPR036047">
    <property type="entry name" value="F-box-like_dom_sf"/>
</dbReference>
<sequence length="207" mass="24520">MEEDSEPQNLTPEPPRQPQVLTGRNLKRVPSERFQKMRRKVQKLMVIEHPVESDDRDTSYRPQEQDEASFLRSLRIPALSHIQKDSSQQPCDILRLPDHIITQIFSHLDTKSLAAAKCCCTDFKFIIYTFDIRGSDSKWRTDERYIDDPCKQCRHQFERGDTTMCSYHPKRYYSDIPYGRSYWMCCFQYHRSAPGCKFGLHDNDWST</sequence>
<accession>H2ZE72</accession>
<evidence type="ECO:0000259" key="3">
    <source>
        <dbReference type="PROSITE" id="PS50181"/>
    </source>
</evidence>
<proteinExistence type="predicted"/>
<dbReference type="SUPFAM" id="SSF81383">
    <property type="entry name" value="F-box domain"/>
    <property type="match status" value="1"/>
</dbReference>
<evidence type="ECO:0000313" key="4">
    <source>
        <dbReference type="Ensembl" id="ENSCSAVP00000015888.1"/>
    </source>
</evidence>
<dbReference type="PANTHER" id="PTHR16271">
    <property type="entry name" value="F-BOX ONLY PROTEIN 34/46 FAMILY MEMBER"/>
    <property type="match status" value="1"/>
</dbReference>
<keyword evidence="5" id="KW-1185">Reference proteome</keyword>
<dbReference type="AlphaFoldDB" id="H2ZE72"/>
<evidence type="ECO:0000313" key="5">
    <source>
        <dbReference type="Proteomes" id="UP000007875"/>
    </source>
</evidence>
<evidence type="ECO:0000256" key="1">
    <source>
        <dbReference type="ARBA" id="ARBA00022786"/>
    </source>
</evidence>
<reference evidence="4" key="3">
    <citation type="submission" date="2025-09" db="UniProtKB">
        <authorList>
            <consortium name="Ensembl"/>
        </authorList>
    </citation>
    <scope>IDENTIFICATION</scope>
</reference>
<dbReference type="InterPro" id="IPR001810">
    <property type="entry name" value="F-box_dom"/>
</dbReference>
<dbReference type="Pfam" id="PF00646">
    <property type="entry name" value="F-box"/>
    <property type="match status" value="1"/>
</dbReference>
<reference evidence="4" key="2">
    <citation type="submission" date="2025-08" db="UniProtKB">
        <authorList>
            <consortium name="Ensembl"/>
        </authorList>
    </citation>
    <scope>IDENTIFICATION</scope>
</reference>
<feature type="region of interest" description="Disordered" evidence="2">
    <location>
        <begin position="1"/>
        <end position="33"/>
    </location>
</feature>
<dbReference type="PROSITE" id="PS50181">
    <property type="entry name" value="FBOX"/>
    <property type="match status" value="1"/>
</dbReference>
<keyword evidence="1" id="KW-0833">Ubl conjugation pathway</keyword>
<dbReference type="Proteomes" id="UP000007875">
    <property type="component" value="Unassembled WGS sequence"/>
</dbReference>
<feature type="domain" description="F-box" evidence="3">
    <location>
        <begin position="90"/>
        <end position="142"/>
    </location>
</feature>
<reference evidence="5" key="1">
    <citation type="submission" date="2003-08" db="EMBL/GenBank/DDBJ databases">
        <authorList>
            <person name="Birren B."/>
            <person name="Nusbaum C."/>
            <person name="Abebe A."/>
            <person name="Abouelleil A."/>
            <person name="Adekoya E."/>
            <person name="Ait-zahra M."/>
            <person name="Allen N."/>
            <person name="Allen T."/>
            <person name="An P."/>
            <person name="Anderson M."/>
            <person name="Anderson S."/>
            <person name="Arachchi H."/>
            <person name="Armbruster J."/>
            <person name="Bachantsang P."/>
            <person name="Baldwin J."/>
            <person name="Barry A."/>
            <person name="Bayul T."/>
            <person name="Blitshsteyn B."/>
            <person name="Bloom T."/>
            <person name="Blye J."/>
            <person name="Boguslavskiy L."/>
            <person name="Borowsky M."/>
            <person name="Boukhgalter B."/>
            <person name="Brunache A."/>
            <person name="Butler J."/>
            <person name="Calixte N."/>
            <person name="Calvo S."/>
            <person name="Camarata J."/>
            <person name="Campo K."/>
            <person name="Chang J."/>
            <person name="Cheshatsang Y."/>
            <person name="Citroen M."/>
            <person name="Collymore A."/>
            <person name="Considine T."/>
            <person name="Cook A."/>
            <person name="Cooke P."/>
            <person name="Corum B."/>
            <person name="Cuomo C."/>
            <person name="David R."/>
            <person name="Dawoe T."/>
            <person name="Degray S."/>
            <person name="Dodge S."/>
            <person name="Dooley K."/>
            <person name="Dorje P."/>
            <person name="Dorjee K."/>
            <person name="Dorris L."/>
            <person name="Duffey N."/>
            <person name="Dupes A."/>
            <person name="Elkins T."/>
            <person name="Engels R."/>
            <person name="Erickson J."/>
            <person name="Farina A."/>
            <person name="Faro S."/>
            <person name="Ferreira P."/>
            <person name="Fischer H."/>
            <person name="Fitzgerald M."/>
            <person name="Foley K."/>
            <person name="Gage D."/>
            <person name="Galagan J."/>
            <person name="Gearin G."/>
            <person name="Gnerre S."/>
            <person name="Gnirke A."/>
            <person name="Goyette A."/>
            <person name="Graham J."/>
            <person name="Grandbois E."/>
            <person name="Gyaltsen K."/>
            <person name="Hafez N."/>
            <person name="Hagopian D."/>
            <person name="Hagos B."/>
            <person name="Hall J."/>
            <person name="Hatcher B."/>
            <person name="Heller A."/>
            <person name="Higgins H."/>
            <person name="Honan T."/>
            <person name="Horn A."/>
            <person name="Houde N."/>
            <person name="Hughes L."/>
            <person name="Hulme W."/>
            <person name="Husby E."/>
            <person name="Iliev I."/>
            <person name="Jaffe D."/>
            <person name="Jones C."/>
            <person name="Kamal M."/>
            <person name="Kamat A."/>
            <person name="Kamvysselis M."/>
            <person name="Karlsson E."/>
            <person name="Kells C."/>
            <person name="Kieu A."/>
            <person name="Kisner P."/>
            <person name="Kodira C."/>
            <person name="Kulbokas E."/>
            <person name="Labutti K."/>
            <person name="Lama D."/>
            <person name="Landers T."/>
            <person name="Leger J."/>
            <person name="Levine S."/>
            <person name="Lewis D."/>
            <person name="Lewis T."/>
            <person name="Lindblad-toh K."/>
            <person name="Liu X."/>
            <person name="Lokyitsang T."/>
            <person name="Lokyitsang Y."/>
            <person name="Lucien O."/>
            <person name="Lui A."/>
            <person name="Ma L.J."/>
            <person name="Mabbitt R."/>
            <person name="Macdonald J."/>
            <person name="Maclean C."/>
            <person name="Major J."/>
            <person name="Manning J."/>
            <person name="Marabella R."/>
            <person name="Maru K."/>
            <person name="Matthews C."/>
            <person name="Mauceli E."/>
            <person name="Mccarthy M."/>
            <person name="Mcdonough S."/>
            <person name="Mcghee T."/>
            <person name="Meldrim J."/>
            <person name="Meneus L."/>
            <person name="Mesirov J."/>
            <person name="Mihalev A."/>
            <person name="Mihova T."/>
            <person name="Mikkelsen T."/>
            <person name="Mlenga V."/>
            <person name="Moru K."/>
            <person name="Mozes J."/>
            <person name="Mulrain L."/>
            <person name="Munson G."/>
            <person name="Naylor J."/>
            <person name="Newes C."/>
            <person name="Nguyen C."/>
            <person name="Nguyen N."/>
            <person name="Nguyen T."/>
            <person name="Nicol R."/>
            <person name="Nielsen C."/>
            <person name="Nizzari M."/>
            <person name="Norbu C."/>
            <person name="Norbu N."/>
            <person name="O'donnell P."/>
            <person name="Okoawo O."/>
            <person name="O'leary S."/>
            <person name="Omotosho B."/>
            <person name="O'neill K."/>
            <person name="Osman S."/>
            <person name="Parker S."/>
            <person name="Perrin D."/>
            <person name="Phunkhang P."/>
            <person name="Piqani B."/>
            <person name="Purcell S."/>
            <person name="Rachupka T."/>
            <person name="Ramasamy U."/>
            <person name="Rameau R."/>
            <person name="Ray V."/>
            <person name="Raymond C."/>
            <person name="Retta R."/>
            <person name="Richardson S."/>
            <person name="Rise C."/>
            <person name="Rodriguez J."/>
            <person name="Rogers J."/>
            <person name="Rogov P."/>
            <person name="Rutman M."/>
            <person name="Schupbach R."/>
            <person name="Seaman C."/>
            <person name="Settipalli S."/>
            <person name="Sharpe T."/>
            <person name="Sheridan J."/>
            <person name="Sherpa N."/>
            <person name="Shi J."/>
            <person name="Smirnov S."/>
            <person name="Smith C."/>
            <person name="Sougnez C."/>
            <person name="Spencer B."/>
            <person name="Stalker J."/>
            <person name="Stange-thomann N."/>
            <person name="Stavropoulos S."/>
            <person name="Stetson K."/>
            <person name="Stone C."/>
            <person name="Stone S."/>
            <person name="Stubbs M."/>
            <person name="Talamas J."/>
            <person name="Tchuinga P."/>
            <person name="Tenzing P."/>
            <person name="Tesfaye S."/>
            <person name="Theodore J."/>
            <person name="Thoulutsang Y."/>
            <person name="Topham K."/>
            <person name="Towey S."/>
            <person name="Tsamla T."/>
            <person name="Tsomo N."/>
            <person name="Vallee D."/>
            <person name="Vassiliev H."/>
            <person name="Venkataraman V."/>
            <person name="Vinson J."/>
            <person name="Vo A."/>
            <person name="Wade C."/>
            <person name="Wang S."/>
            <person name="Wangchuk T."/>
            <person name="Wangdi T."/>
            <person name="Whittaker C."/>
            <person name="Wilkinson J."/>
            <person name="Wu Y."/>
            <person name="Wyman D."/>
            <person name="Yadav S."/>
            <person name="Yang S."/>
            <person name="Yang X."/>
            <person name="Yeager S."/>
            <person name="Yee E."/>
            <person name="Young G."/>
            <person name="Zainoun J."/>
            <person name="Zembeck L."/>
            <person name="Zimmer A."/>
            <person name="Zody M."/>
            <person name="Lander E."/>
        </authorList>
    </citation>
    <scope>NUCLEOTIDE SEQUENCE [LARGE SCALE GENOMIC DNA]</scope>
</reference>
<name>H2ZE72_CIOSA</name>
<dbReference type="PANTHER" id="PTHR16271:SF10">
    <property type="entry name" value="F-BOX ONLY PROTEIN 46"/>
    <property type="match status" value="1"/>
</dbReference>
<dbReference type="Ensembl" id="ENSCSAVT00000016067.1">
    <property type="protein sequence ID" value="ENSCSAVP00000015888.1"/>
    <property type="gene ID" value="ENSCSAVG00000009344.1"/>
</dbReference>
<dbReference type="HOGENOM" id="CLU_1325985_0_0_1"/>
<protein>
    <recommendedName>
        <fullName evidence="3">F-box domain-containing protein</fullName>
    </recommendedName>
</protein>
<dbReference type="InterPro" id="IPR039594">
    <property type="entry name" value="FBXO34/46"/>
</dbReference>